<evidence type="ECO:0000313" key="7">
    <source>
        <dbReference type="EMBL" id="KAJ6243580.1"/>
    </source>
</evidence>
<organism evidence="7 8">
    <name type="scientific">Anaeramoeba flamelloides</name>
    <dbReference type="NCBI Taxonomy" id="1746091"/>
    <lineage>
        <taxon>Eukaryota</taxon>
        <taxon>Metamonada</taxon>
        <taxon>Anaeramoebidae</taxon>
        <taxon>Anaeramoeba</taxon>
    </lineage>
</organism>
<dbReference type="InterPro" id="IPR003961">
    <property type="entry name" value="FN3_dom"/>
</dbReference>
<proteinExistence type="predicted"/>
<dbReference type="Gene3D" id="2.10.50.10">
    <property type="entry name" value="Tumor Necrosis Factor Receptor, subunit A, domain 2"/>
    <property type="match status" value="1"/>
</dbReference>
<feature type="compositionally biased region" description="Polar residues" evidence="2">
    <location>
        <begin position="80"/>
        <end position="89"/>
    </location>
</feature>
<evidence type="ECO:0000256" key="2">
    <source>
        <dbReference type="SAM" id="MobiDB-lite"/>
    </source>
</evidence>
<dbReference type="Proteomes" id="UP001150062">
    <property type="component" value="Unassembled WGS sequence"/>
</dbReference>
<feature type="signal peptide" evidence="4">
    <location>
        <begin position="1"/>
        <end position="21"/>
    </location>
</feature>
<comment type="caution">
    <text evidence="7">The sequence shown here is derived from an EMBL/GenBank/DDBJ whole genome shotgun (WGS) entry which is preliminary data.</text>
</comment>
<feature type="region of interest" description="Disordered" evidence="2">
    <location>
        <begin position="1195"/>
        <end position="1224"/>
    </location>
</feature>
<feature type="domain" description="Fibronectin type-III" evidence="6">
    <location>
        <begin position="927"/>
        <end position="1022"/>
    </location>
</feature>
<evidence type="ECO:0000256" key="4">
    <source>
        <dbReference type="SAM" id="SignalP"/>
    </source>
</evidence>
<keyword evidence="3" id="KW-0812">Transmembrane</keyword>
<sequence length="1448" mass="165391">MNTVQIFYIFFLFFLLANSSSVKHTPKNEIFQKSSYLQRKSTNQLNQPLHLTNTKDKFRQREDGSLLLDSSVDNNENNNKYQNEISSPPISMPVNKEKNSQTEEKVSKFKSNDADFVVDPLVYSSYFAGSGQDTVKTTTIGFGTDAYTFVLIGKTNSPDFPTINSLPNVAKPNGDDYVAFISRFDSNGNIIFSTYFGGNSGEKKKDSQSIEITPEYAIRDDVGRFWITGSSNTPELPLTNNAYQSELFDINTIGFILCLGNGGNSILYSSLIGSENNTFTSLYYIKCIFHELNEFIIVGGSTNVTEGIYRHEIQPMTNDTKFHYLYIGLYQINTNETINSFGTVFGGTGKETISNLVAFQQYDDKWAIWVTGATNSDDFFDYYNKTQNPNVEPIISNYTGDDFIGFFVRIVYDLNDDSENIRPVLKGASFIGDKYHDNAIWIQIDYARLNNGKYNGDVYISGSTHNFDSFPGNPIKPEWMKFTENDGTVQVGFIIGINQQGTEFTFSLLVGCVEAITSISYNFPHHENSILMSGYSNCSAKDLYLKNDIWETLKPNAGSLDNFNMKTLVYNLNLTRVFDLQNDHNFGDYFYFSSFVDGIHFSNVLNDYPTVKTDLLGNLYSVFNIIGKSYNNTKWSDNAFMIETFGESSIIIRVYGGIFCNPGSYNSSEIKLCLLCQAGYYSTDYNAKECTKCPEGYYQNWPGSTYCKECPIGTISRKGQTECVKENSPKQMVIKAENNTFESIEIIWDEENENLDYQLEVERTTGLAMLWIIRDPKQISSNTTNSSKFTIGGLNPSSRFYVRLRSKDKKNGIFSSWSSRIITFTTGPPTRIQRANINCSDPALPKSIQLNWLPSSSDDIQPKKYRIKYNIANDPKEYMKEITSITTSKILESLETDKNYTITIIPINDAGEGYESLPKTCMTKSDKPDIVIRSKVTAKLTSIFLEWAEPADNGKPIKHYKIEYKVVNGKSKIKTILLGNVNEYTITELSEGTDYEISIFAYNENGYSKNNFFETQTDSEPADKSTSMKFKIVSFSAIGFSAFVFLFLIGFFLTKKQRIRSRKKIEIRKLIKNNQSMFGYRFNNELYSTEDTVCIENSNQAPLLNKIIKDIKLGHMMKASDKSCIVSSNYIQKKLIFAKISNFLEVSILKELWKEYHKNPIGIPIIQYFGSINLQNINNNNNEVITIESLNETKRNENDTENNEDDNFKDNNYRDQNKKNKDKEVDTGMKINEANLFTKKIPYLIALEYLPVNLKTYNEIRKEINKPFSKKEQYWITFNLVSSLKTIHKANIIHRDIKPSNILIGLDGYLRICDFSSSIKLKKNQKNYQDVFVGTKEYIDPELLETMQNTNIKTTYIFQKVHDLYSLGKTLKTIIWKYDGVIPRFDYQSTLGQPLLEKNSSEDSNEDSIITENINSLEMVIKALLLPIETRANLQQILQFLFKKIKDI</sequence>
<dbReference type="SMART" id="SM00060">
    <property type="entry name" value="FN3"/>
    <property type="match status" value="3"/>
</dbReference>
<evidence type="ECO:0000259" key="6">
    <source>
        <dbReference type="PROSITE" id="PS50853"/>
    </source>
</evidence>
<dbReference type="Gene3D" id="1.10.510.10">
    <property type="entry name" value="Transferase(Phosphotransferase) domain 1"/>
    <property type="match status" value="1"/>
</dbReference>
<dbReference type="CDD" id="cd00063">
    <property type="entry name" value="FN3"/>
    <property type="match status" value="3"/>
</dbReference>
<dbReference type="GO" id="GO:0016301">
    <property type="term" value="F:kinase activity"/>
    <property type="evidence" value="ECO:0007669"/>
    <property type="project" value="UniProtKB-KW"/>
</dbReference>
<dbReference type="PROSITE" id="PS50853">
    <property type="entry name" value="FN3"/>
    <property type="match status" value="2"/>
</dbReference>
<dbReference type="PROSITE" id="PS00108">
    <property type="entry name" value="PROTEIN_KINASE_ST"/>
    <property type="match status" value="1"/>
</dbReference>
<feature type="chain" id="PRO_5045323924" evidence="4">
    <location>
        <begin position="22"/>
        <end position="1448"/>
    </location>
</feature>
<feature type="region of interest" description="Disordered" evidence="2">
    <location>
        <begin position="68"/>
        <end position="99"/>
    </location>
</feature>
<keyword evidence="7" id="KW-0418">Kinase</keyword>
<name>A0ABQ8YGE7_9EUKA</name>
<gene>
    <name evidence="7" type="ORF">M0813_22018</name>
</gene>
<evidence type="ECO:0000313" key="8">
    <source>
        <dbReference type="Proteomes" id="UP001150062"/>
    </source>
</evidence>
<dbReference type="PANTHER" id="PTHR46708:SF2">
    <property type="entry name" value="FIBRONECTIN TYPE-III DOMAIN-CONTAINING PROTEIN"/>
    <property type="match status" value="1"/>
</dbReference>
<keyword evidence="3" id="KW-0472">Membrane</keyword>
<keyword evidence="3" id="KW-1133">Transmembrane helix</keyword>
<dbReference type="CDD" id="cd00180">
    <property type="entry name" value="PKc"/>
    <property type="match status" value="1"/>
</dbReference>
<dbReference type="Gene3D" id="2.60.40.10">
    <property type="entry name" value="Immunoglobulins"/>
    <property type="match status" value="3"/>
</dbReference>
<dbReference type="InterPro" id="IPR013783">
    <property type="entry name" value="Ig-like_fold"/>
</dbReference>
<evidence type="ECO:0000256" key="1">
    <source>
        <dbReference type="ARBA" id="ARBA00022737"/>
    </source>
</evidence>
<dbReference type="InterPro" id="IPR036116">
    <property type="entry name" value="FN3_sf"/>
</dbReference>
<dbReference type="InterPro" id="IPR000719">
    <property type="entry name" value="Prot_kinase_dom"/>
</dbReference>
<dbReference type="SMART" id="SM00220">
    <property type="entry name" value="S_TKc"/>
    <property type="match status" value="1"/>
</dbReference>
<dbReference type="Pfam" id="PF00069">
    <property type="entry name" value="Pkinase"/>
    <property type="match status" value="1"/>
</dbReference>
<evidence type="ECO:0000259" key="5">
    <source>
        <dbReference type="PROSITE" id="PS50011"/>
    </source>
</evidence>
<dbReference type="InterPro" id="IPR050991">
    <property type="entry name" value="ECM_Regulatory_Proteins"/>
</dbReference>
<dbReference type="EMBL" id="JAOAOG010000168">
    <property type="protein sequence ID" value="KAJ6243580.1"/>
    <property type="molecule type" value="Genomic_DNA"/>
</dbReference>
<dbReference type="SUPFAM" id="SSF57184">
    <property type="entry name" value="Growth factor receptor domain"/>
    <property type="match status" value="1"/>
</dbReference>
<dbReference type="PANTHER" id="PTHR46708">
    <property type="entry name" value="TENASCIN"/>
    <property type="match status" value="1"/>
</dbReference>
<dbReference type="SUPFAM" id="SSF49265">
    <property type="entry name" value="Fibronectin type III"/>
    <property type="match status" value="1"/>
</dbReference>
<keyword evidence="8" id="KW-1185">Reference proteome</keyword>
<dbReference type="Pfam" id="PF00041">
    <property type="entry name" value="fn3"/>
    <property type="match status" value="2"/>
</dbReference>
<feature type="domain" description="Fibronectin type-III" evidence="6">
    <location>
        <begin position="828"/>
        <end position="926"/>
    </location>
</feature>
<protein>
    <submittedName>
        <fullName evidence="7">Protein kinase 3</fullName>
    </submittedName>
</protein>
<feature type="domain" description="Protein kinase" evidence="5">
    <location>
        <begin position="1163"/>
        <end position="1443"/>
    </location>
</feature>
<dbReference type="InterPro" id="IPR009030">
    <property type="entry name" value="Growth_fac_rcpt_cys_sf"/>
</dbReference>
<keyword evidence="7" id="KW-0808">Transferase</keyword>
<dbReference type="InterPro" id="IPR011009">
    <property type="entry name" value="Kinase-like_dom_sf"/>
</dbReference>
<dbReference type="InterPro" id="IPR008271">
    <property type="entry name" value="Ser/Thr_kinase_AS"/>
</dbReference>
<dbReference type="PROSITE" id="PS50011">
    <property type="entry name" value="PROTEIN_KINASE_DOM"/>
    <property type="match status" value="1"/>
</dbReference>
<accession>A0ABQ8YGE7</accession>
<keyword evidence="4" id="KW-0732">Signal</keyword>
<dbReference type="SMART" id="SM01411">
    <property type="entry name" value="Ephrin_rec_like"/>
    <property type="match status" value="1"/>
</dbReference>
<feature type="transmembrane region" description="Helical" evidence="3">
    <location>
        <begin position="1032"/>
        <end position="1054"/>
    </location>
</feature>
<feature type="compositionally biased region" description="Basic and acidic residues" evidence="2">
    <location>
        <begin position="1206"/>
        <end position="1224"/>
    </location>
</feature>
<reference evidence="7" key="1">
    <citation type="submission" date="2022-08" db="EMBL/GenBank/DDBJ databases">
        <title>Novel sulfate-reducing endosymbionts in the free-living metamonad Anaeramoeba.</title>
        <authorList>
            <person name="Jerlstrom-Hultqvist J."/>
            <person name="Cepicka I."/>
            <person name="Gallot-Lavallee L."/>
            <person name="Salas-Leiva D."/>
            <person name="Curtis B.A."/>
            <person name="Zahonova K."/>
            <person name="Pipaliya S."/>
            <person name="Dacks J."/>
            <person name="Roger A.J."/>
        </authorList>
    </citation>
    <scope>NUCLEOTIDE SEQUENCE</scope>
    <source>
        <strain evidence="7">Schooner1</strain>
    </source>
</reference>
<evidence type="ECO:0000256" key="3">
    <source>
        <dbReference type="SAM" id="Phobius"/>
    </source>
</evidence>
<dbReference type="SUPFAM" id="SSF56112">
    <property type="entry name" value="Protein kinase-like (PK-like)"/>
    <property type="match status" value="1"/>
</dbReference>
<keyword evidence="1" id="KW-0677">Repeat</keyword>